<dbReference type="Pfam" id="PF00440">
    <property type="entry name" value="TetR_N"/>
    <property type="match status" value="1"/>
</dbReference>
<name>A0A3G4VK50_9VIBR</name>
<dbReference type="InterPro" id="IPR023772">
    <property type="entry name" value="DNA-bd_HTH_TetR-type_CS"/>
</dbReference>
<feature type="DNA-binding region" description="H-T-H motif" evidence="2">
    <location>
        <begin position="25"/>
        <end position="44"/>
    </location>
</feature>
<dbReference type="PROSITE" id="PS50977">
    <property type="entry name" value="HTH_TETR_2"/>
    <property type="match status" value="1"/>
</dbReference>
<dbReference type="PROSITE" id="PS01081">
    <property type="entry name" value="HTH_TETR_1"/>
    <property type="match status" value="1"/>
</dbReference>
<feature type="domain" description="HTH tetR-type" evidence="3">
    <location>
        <begin position="2"/>
        <end position="62"/>
    </location>
</feature>
<sequence>MTAKRQRILEVALELATTTGIDSLSTIEVAKQAEVAKATLFHHFKSKQALINAIYESIKTDYDFFTGHETVDINARLELLWRESLSWAIVNPEKVAFLSMYYTSRSVPREARQRAKQQSLDGLHRLIQEAQHRNDLQNESTEVLVESVYSMFMSTAQNLVYEEHQRQALFVDGSTLVFKRLLNCPVT</sequence>
<dbReference type="Gene3D" id="1.10.357.10">
    <property type="entry name" value="Tetracycline Repressor, domain 2"/>
    <property type="match status" value="1"/>
</dbReference>
<organism evidence="4 5">
    <name type="scientific">Vibrio mediterranei</name>
    <dbReference type="NCBI Taxonomy" id="689"/>
    <lineage>
        <taxon>Bacteria</taxon>
        <taxon>Pseudomonadati</taxon>
        <taxon>Pseudomonadota</taxon>
        <taxon>Gammaproteobacteria</taxon>
        <taxon>Vibrionales</taxon>
        <taxon>Vibrionaceae</taxon>
        <taxon>Vibrio</taxon>
    </lineage>
</organism>
<accession>A0A3G4VK50</accession>
<dbReference type="InterPro" id="IPR001647">
    <property type="entry name" value="HTH_TetR"/>
</dbReference>
<reference evidence="4 5" key="1">
    <citation type="submission" date="2018-11" db="EMBL/GenBank/DDBJ databases">
        <title>Complete Genome Sequence of Vbrio mediterranei 117-T6: a Potential Pathogen Bacteria Isolated from the Conchocelis of Pyropia.</title>
        <authorList>
            <person name="Liu Q."/>
        </authorList>
    </citation>
    <scope>NUCLEOTIDE SEQUENCE [LARGE SCALE GENOMIC DNA]</scope>
    <source>
        <strain evidence="4 5">117-T6</strain>
    </source>
</reference>
<dbReference type="PRINTS" id="PR00455">
    <property type="entry name" value="HTHTETR"/>
</dbReference>
<dbReference type="PANTHER" id="PTHR30055">
    <property type="entry name" value="HTH-TYPE TRANSCRIPTIONAL REGULATOR RUTR"/>
    <property type="match status" value="1"/>
</dbReference>
<keyword evidence="1 2" id="KW-0238">DNA-binding</keyword>
<dbReference type="EMBL" id="CP033578">
    <property type="protein sequence ID" value="AYV24765.1"/>
    <property type="molecule type" value="Genomic_DNA"/>
</dbReference>
<protein>
    <submittedName>
        <fullName evidence="4">TetR/AcrR family transcriptional regulator</fullName>
    </submittedName>
</protein>
<dbReference type="InterPro" id="IPR050109">
    <property type="entry name" value="HTH-type_TetR-like_transc_reg"/>
</dbReference>
<gene>
    <name evidence="4" type="ORF">ECB94_26400</name>
</gene>
<evidence type="ECO:0000256" key="1">
    <source>
        <dbReference type="ARBA" id="ARBA00023125"/>
    </source>
</evidence>
<proteinExistence type="predicted"/>
<dbReference type="AlphaFoldDB" id="A0A3G4VK50"/>
<evidence type="ECO:0000259" key="3">
    <source>
        <dbReference type="PROSITE" id="PS50977"/>
    </source>
</evidence>
<dbReference type="InterPro" id="IPR009057">
    <property type="entry name" value="Homeodomain-like_sf"/>
</dbReference>
<dbReference type="GO" id="GO:0003677">
    <property type="term" value="F:DNA binding"/>
    <property type="evidence" value="ECO:0007669"/>
    <property type="project" value="UniProtKB-UniRule"/>
</dbReference>
<evidence type="ECO:0000313" key="5">
    <source>
        <dbReference type="Proteomes" id="UP000279760"/>
    </source>
</evidence>
<dbReference type="PANTHER" id="PTHR30055:SF222">
    <property type="entry name" value="REGULATORY PROTEIN"/>
    <property type="match status" value="1"/>
</dbReference>
<dbReference type="Proteomes" id="UP000279760">
    <property type="component" value="Chromosome 2"/>
</dbReference>
<dbReference type="SUPFAM" id="SSF46689">
    <property type="entry name" value="Homeodomain-like"/>
    <property type="match status" value="1"/>
</dbReference>
<evidence type="ECO:0000313" key="4">
    <source>
        <dbReference type="EMBL" id="AYV24765.1"/>
    </source>
</evidence>
<evidence type="ECO:0000256" key="2">
    <source>
        <dbReference type="PROSITE-ProRule" id="PRU00335"/>
    </source>
</evidence>
<dbReference type="RefSeq" id="WP_124942169.1">
    <property type="nucleotide sequence ID" value="NZ_CP033578.1"/>
</dbReference>